<organism evidence="8 9">
    <name type="scientific">Clostridium algidicarnis DSM 15099</name>
    <dbReference type="NCBI Taxonomy" id="1121295"/>
    <lineage>
        <taxon>Bacteria</taxon>
        <taxon>Bacillati</taxon>
        <taxon>Bacillota</taxon>
        <taxon>Clostridia</taxon>
        <taxon>Eubacteriales</taxon>
        <taxon>Clostridiaceae</taxon>
        <taxon>Clostridium</taxon>
    </lineage>
</organism>
<feature type="domain" description="R3H" evidence="7">
    <location>
        <begin position="141"/>
        <end position="207"/>
    </location>
</feature>
<reference evidence="8 9" key="1">
    <citation type="submission" date="2018-02" db="EMBL/GenBank/DDBJ databases">
        <title>Genomic Encyclopedia of Archaeal and Bacterial Type Strains, Phase II (KMG-II): from individual species to whole genera.</title>
        <authorList>
            <person name="Goeker M."/>
        </authorList>
    </citation>
    <scope>NUCLEOTIDE SEQUENCE [LARGE SCALE GENOMIC DNA]</scope>
    <source>
        <strain evidence="8 9">DSM 15099</strain>
    </source>
</reference>
<dbReference type="Proteomes" id="UP000239863">
    <property type="component" value="Unassembled WGS sequence"/>
</dbReference>
<dbReference type="CDD" id="cd02644">
    <property type="entry name" value="R3H_jag"/>
    <property type="match status" value="1"/>
</dbReference>
<evidence type="ECO:0000259" key="7">
    <source>
        <dbReference type="PROSITE" id="PS51061"/>
    </source>
</evidence>
<dbReference type="Pfam" id="PF13083">
    <property type="entry name" value="KH_KhpA-B"/>
    <property type="match status" value="1"/>
</dbReference>
<dbReference type="GO" id="GO:0009252">
    <property type="term" value="P:peptidoglycan biosynthetic process"/>
    <property type="evidence" value="ECO:0007669"/>
    <property type="project" value="UniProtKB-UniRule"/>
</dbReference>
<comment type="function">
    <text evidence="6">A probable RNA chaperone. Forms a complex with KhpA which binds to cellular RNA and controls its expression. Plays a role in peptidoglycan (PG) homeostasis and cell length regulation.</text>
</comment>
<dbReference type="InterPro" id="IPR039247">
    <property type="entry name" value="KhpB"/>
</dbReference>
<dbReference type="Pfam" id="PF14804">
    <property type="entry name" value="Jag_N"/>
    <property type="match status" value="1"/>
</dbReference>
<dbReference type="GO" id="GO:0005737">
    <property type="term" value="C:cytoplasm"/>
    <property type="evidence" value="ECO:0007669"/>
    <property type="project" value="UniProtKB-SubCell"/>
</dbReference>
<keyword evidence="1 6" id="KW-0963">Cytoplasm</keyword>
<protein>
    <recommendedName>
        <fullName evidence="6">RNA-binding protein KhpB</fullName>
    </recommendedName>
    <alternativeName>
        <fullName evidence="6">RNA-binding protein EloR</fullName>
    </alternativeName>
</protein>
<accession>A0A2S6FVU1</accession>
<dbReference type="GO" id="GO:0008360">
    <property type="term" value="P:regulation of cell shape"/>
    <property type="evidence" value="ECO:0007669"/>
    <property type="project" value="UniProtKB-KW"/>
</dbReference>
<dbReference type="InterPro" id="IPR038008">
    <property type="entry name" value="Jag_KH"/>
</dbReference>
<feature type="region of interest" description="Jag_N domain" evidence="6">
    <location>
        <begin position="5"/>
        <end position="55"/>
    </location>
</feature>
<dbReference type="NCBIfam" id="NF041568">
    <property type="entry name" value="Jag_EloR"/>
    <property type="match status" value="1"/>
</dbReference>
<dbReference type="STRING" id="37659.GCA_000703125_01025"/>
<gene>
    <name evidence="6" type="primary">khpB</name>
    <name evidence="6" type="synonym">eloR</name>
    <name evidence="8" type="ORF">BD821_11577</name>
</gene>
<comment type="subunit">
    <text evidence="6">Forms a complex with KhpA.</text>
</comment>
<dbReference type="Gene3D" id="3.30.300.20">
    <property type="match status" value="1"/>
</dbReference>
<evidence type="ECO:0000313" key="8">
    <source>
        <dbReference type="EMBL" id="PPK46951.1"/>
    </source>
</evidence>
<dbReference type="HAMAP" id="MF_00867">
    <property type="entry name" value="KhpB"/>
    <property type="match status" value="1"/>
</dbReference>
<evidence type="ECO:0000256" key="3">
    <source>
        <dbReference type="ARBA" id="ARBA00022960"/>
    </source>
</evidence>
<dbReference type="RefSeq" id="WP_029451758.1">
    <property type="nucleotide sequence ID" value="NZ_PTIS01000015.1"/>
</dbReference>
<dbReference type="PANTHER" id="PTHR35800">
    <property type="entry name" value="PROTEIN JAG"/>
    <property type="match status" value="1"/>
</dbReference>
<dbReference type="Pfam" id="PF01424">
    <property type="entry name" value="R3H"/>
    <property type="match status" value="1"/>
</dbReference>
<evidence type="ECO:0000256" key="6">
    <source>
        <dbReference type="HAMAP-Rule" id="MF_00867"/>
    </source>
</evidence>
<dbReference type="SMART" id="SM00393">
    <property type="entry name" value="R3H"/>
    <property type="match status" value="1"/>
</dbReference>
<dbReference type="AlphaFoldDB" id="A0A2S6FVU1"/>
<dbReference type="GeneID" id="75089952"/>
<dbReference type="Gene3D" id="3.30.30.80">
    <property type="entry name" value="probable RNA-binding protein from clostridium symbiosum atcc 14940"/>
    <property type="match status" value="1"/>
</dbReference>
<dbReference type="InterPro" id="IPR015946">
    <property type="entry name" value="KH_dom-like_a/b"/>
</dbReference>
<dbReference type="EMBL" id="PTIS01000015">
    <property type="protein sequence ID" value="PPK46951.1"/>
    <property type="molecule type" value="Genomic_DNA"/>
</dbReference>
<comment type="caution">
    <text evidence="8">The sequence shown here is derived from an EMBL/GenBank/DDBJ whole genome shotgun (WGS) entry which is preliminary data.</text>
</comment>
<comment type="similarity">
    <text evidence="6">Belongs to the KhpB RNA-binding protein family.</text>
</comment>
<keyword evidence="4 6" id="KW-0143">Chaperone</keyword>
<dbReference type="InterPro" id="IPR032782">
    <property type="entry name" value="KhpB_N"/>
</dbReference>
<dbReference type="PROSITE" id="PS51061">
    <property type="entry name" value="R3H"/>
    <property type="match status" value="1"/>
</dbReference>
<sequence length="208" mass="23729">MKTIEISGKTVSEALKKALKELNVTEDKVEVEVLEEGTKGLFNFIGVKPAKIKVKLKKDYVHDAKSFLAEVLNAMGVVAEVDIKEENNIINIILSGDNMGIVIGYRGETLDAIQYLVSLVVNKGNDEEYKRVVLDTENYRFKREETLKRLADKTGSRVRRSGRSFKLEPMNPYERRIIHSALQDNPYIYTYSEGEEPYRRVVVDLKKA</sequence>
<dbReference type="Gene3D" id="3.30.1370.50">
    <property type="entry name" value="R3H-like domain"/>
    <property type="match status" value="1"/>
</dbReference>
<evidence type="ECO:0000256" key="4">
    <source>
        <dbReference type="ARBA" id="ARBA00023186"/>
    </source>
</evidence>
<keyword evidence="2 6" id="KW-0694">RNA-binding</keyword>
<evidence type="ECO:0000313" key="9">
    <source>
        <dbReference type="Proteomes" id="UP000239863"/>
    </source>
</evidence>
<name>A0A2S6FVU1_9CLOT</name>
<dbReference type="CDD" id="cd02414">
    <property type="entry name" value="KH-II_Jag"/>
    <property type="match status" value="1"/>
</dbReference>
<dbReference type="InterPro" id="IPR034079">
    <property type="entry name" value="R3H_KhpB"/>
</dbReference>
<dbReference type="InterPro" id="IPR038247">
    <property type="entry name" value="Jag_N_dom_sf"/>
</dbReference>
<dbReference type="OrthoDB" id="9794483at2"/>
<evidence type="ECO:0000256" key="1">
    <source>
        <dbReference type="ARBA" id="ARBA00022490"/>
    </source>
</evidence>
<dbReference type="SMART" id="SM01245">
    <property type="entry name" value="Jag_N"/>
    <property type="match status" value="1"/>
</dbReference>
<keyword evidence="3 6" id="KW-0133">Cell shape</keyword>
<dbReference type="PANTHER" id="PTHR35800:SF1">
    <property type="entry name" value="RNA-BINDING PROTEIN KHPB"/>
    <property type="match status" value="1"/>
</dbReference>
<dbReference type="GO" id="GO:0003723">
    <property type="term" value="F:RNA binding"/>
    <property type="evidence" value="ECO:0007669"/>
    <property type="project" value="UniProtKB-UniRule"/>
</dbReference>
<dbReference type="InterPro" id="IPR036867">
    <property type="entry name" value="R3H_dom_sf"/>
</dbReference>
<comment type="subcellular location">
    <subcellularLocation>
        <location evidence="6">Cytoplasm</location>
    </subcellularLocation>
</comment>
<keyword evidence="5 6" id="KW-0961">Cell wall biogenesis/degradation</keyword>
<evidence type="ECO:0000256" key="2">
    <source>
        <dbReference type="ARBA" id="ARBA00022884"/>
    </source>
</evidence>
<dbReference type="SUPFAM" id="SSF82708">
    <property type="entry name" value="R3H domain"/>
    <property type="match status" value="1"/>
</dbReference>
<comment type="domain">
    <text evidence="6">Has an N-terminal Jag-N domain and 2 RNA-binding domains (KH and R3H).</text>
</comment>
<dbReference type="GO" id="GO:0071555">
    <property type="term" value="P:cell wall organization"/>
    <property type="evidence" value="ECO:0007669"/>
    <property type="project" value="UniProtKB-KW"/>
</dbReference>
<proteinExistence type="inferred from homology"/>
<dbReference type="InterPro" id="IPR001374">
    <property type="entry name" value="R3H_dom"/>
</dbReference>
<evidence type="ECO:0000256" key="5">
    <source>
        <dbReference type="ARBA" id="ARBA00023316"/>
    </source>
</evidence>